<dbReference type="PANTHER" id="PTHR47495:SF1">
    <property type="entry name" value="BLL3820 PROTEIN"/>
    <property type="match status" value="1"/>
</dbReference>
<dbReference type="InterPro" id="IPR000674">
    <property type="entry name" value="Ald_Oxase/Xan_DH_a/b"/>
</dbReference>
<dbReference type="InterPro" id="IPR012368">
    <property type="entry name" value="OxRdtase_Mopterin-bd_su_IorB"/>
</dbReference>
<keyword evidence="3" id="KW-1185">Reference proteome</keyword>
<proteinExistence type="predicted"/>
<dbReference type="Proteomes" id="UP000241595">
    <property type="component" value="Unassembled WGS sequence"/>
</dbReference>
<organism evidence="2 3">
    <name type="scientific">Mycobacterium terramassiliense</name>
    <dbReference type="NCBI Taxonomy" id="1841859"/>
    <lineage>
        <taxon>Bacteria</taxon>
        <taxon>Bacillati</taxon>
        <taxon>Actinomycetota</taxon>
        <taxon>Actinomycetes</taxon>
        <taxon>Mycobacteriales</taxon>
        <taxon>Mycobacteriaceae</taxon>
        <taxon>Mycobacterium</taxon>
    </lineage>
</organism>
<dbReference type="Pfam" id="PF02738">
    <property type="entry name" value="MoCoBD_1"/>
    <property type="match status" value="1"/>
</dbReference>
<dbReference type="InterPro" id="IPR008274">
    <property type="entry name" value="AldOxase/xan_DH_MoCoBD1"/>
</dbReference>
<dbReference type="PIRSF" id="PIRSF036389">
    <property type="entry name" value="IOR_B"/>
    <property type="match status" value="1"/>
</dbReference>
<accession>A0A2U3NCJ3</accession>
<protein>
    <recommendedName>
        <fullName evidence="1">Aldehyde oxidase/xanthine dehydrogenase a/b hammerhead domain-containing protein</fullName>
    </recommendedName>
</protein>
<dbReference type="InterPro" id="IPR037165">
    <property type="entry name" value="AldOxase/xan_DH_Mopterin-bd_sf"/>
</dbReference>
<evidence type="ECO:0000313" key="2">
    <source>
        <dbReference type="EMBL" id="SPM29212.1"/>
    </source>
</evidence>
<feature type="domain" description="Aldehyde oxidase/xanthine dehydrogenase a/b hammerhead" evidence="1">
    <location>
        <begin position="172"/>
        <end position="252"/>
    </location>
</feature>
<dbReference type="InterPro" id="IPR052516">
    <property type="entry name" value="N-heterocyclic_Hydroxylase"/>
</dbReference>
<dbReference type="OrthoDB" id="9767994at2"/>
<name>A0A2U3NCJ3_9MYCO</name>
<dbReference type="Gene3D" id="3.30.365.10">
    <property type="entry name" value="Aldehyde oxidase/xanthine dehydrogenase, molybdopterin binding domain"/>
    <property type="match status" value="4"/>
</dbReference>
<evidence type="ECO:0000259" key="1">
    <source>
        <dbReference type="SMART" id="SM01008"/>
    </source>
</evidence>
<reference evidence="2 3" key="1">
    <citation type="submission" date="2017-01" db="EMBL/GenBank/DDBJ databases">
        <authorList>
            <consortium name="Urmite Genomes"/>
        </authorList>
    </citation>
    <scope>NUCLEOTIDE SEQUENCE [LARGE SCALE GENOMIC DNA]</scope>
    <source>
        <strain evidence="2 3">AB308</strain>
    </source>
</reference>
<dbReference type="EMBL" id="FTRV01000011">
    <property type="protein sequence ID" value="SPM29212.1"/>
    <property type="molecule type" value="Genomic_DNA"/>
</dbReference>
<gene>
    <name evidence="2" type="ORF">MTAB308_2703</name>
</gene>
<dbReference type="STRING" id="1841859.GCA_900157385_02699"/>
<dbReference type="GO" id="GO:0016491">
    <property type="term" value="F:oxidoreductase activity"/>
    <property type="evidence" value="ECO:0007669"/>
    <property type="project" value="InterPro"/>
</dbReference>
<dbReference type="AlphaFoldDB" id="A0A2U3NCJ3"/>
<dbReference type="SMART" id="SM01008">
    <property type="entry name" value="Ald_Xan_dh_C"/>
    <property type="match status" value="1"/>
</dbReference>
<dbReference type="Pfam" id="PF20256">
    <property type="entry name" value="MoCoBD_2"/>
    <property type="match status" value="2"/>
</dbReference>
<dbReference type="InterPro" id="IPR046867">
    <property type="entry name" value="AldOxase/xan_DH_MoCoBD2"/>
</dbReference>
<dbReference type="Gene3D" id="3.90.1170.50">
    <property type="entry name" value="Aldehyde oxidase/xanthine dehydrogenase, a/b hammerhead"/>
    <property type="match status" value="1"/>
</dbReference>
<sequence>MPDLPESLASNPVLGEWVRIGSDGVVEVRSGKVELGQGVLTALAQIAAEELDVDVARVRMIAAATDRSPDEGFTAGSRSIQQSGAALRQVCAEARAIYLDAAAAKLSVAPEELDVVDGEFGGPHGLATSYWELADDSLLDRAATGEATPKPEADYAVVGTDVARLDLPDKLTGRPRYLHDLVLDGQLYGRVVRPRSRGAHLRGLDTAPTLALPGVVTVVRDGEFLGVIAEREEVAVRAAERLRGDATWDRRPTLPDEDDLPGFLLSAAAETSELASKGTGAVGGSTRSHSARYHRPYLAHASIGPSAAVALAHPDGRLEIWSHSQGVHVLRRELAAALGLPVDSVVARHVEGAGCYGHNGADDAAMDAAVLARAVPGRPVHLVWSRGDELAWAPFGPAAVVEVAADCGDDGAVVDWRHEIWSGSYMGRPGTTPTSAFLAASERAGGEPIRAGGEPPVEWGGGTGRNAVPGYDFPSYRVINHLLTEMPLRTSALRSLGAFINVFAAESFMDELAVAAGRDPVEFRLAHLSDQRGRAVLRAAAERAGWGKRARAESVGHGIGYARYKNSAAYCAVIAEIEAVDGVRVRRLVIAVDAGLVINPDGAANQIEGGAVQATSWTVKERVRFDDFNVTSETWETYPILRFSEVPTVDVEFLAGQGNPPLGIGECAQGPTAAAIANAVYDALGVRVRSLPLTPEQLIAAMD</sequence>
<dbReference type="SUPFAM" id="SSF56003">
    <property type="entry name" value="Molybdenum cofactor-binding domain"/>
    <property type="match status" value="2"/>
</dbReference>
<evidence type="ECO:0000313" key="3">
    <source>
        <dbReference type="Proteomes" id="UP000241595"/>
    </source>
</evidence>
<dbReference type="RefSeq" id="WP_077099875.1">
    <property type="nucleotide sequence ID" value="NZ_LT717700.1"/>
</dbReference>
<dbReference type="PANTHER" id="PTHR47495">
    <property type="entry name" value="ALDEHYDE DEHYDROGENASE"/>
    <property type="match status" value="1"/>
</dbReference>